<dbReference type="Proteomes" id="UP000308730">
    <property type="component" value="Unassembled WGS sequence"/>
</dbReference>
<dbReference type="EMBL" id="SGPM01000665">
    <property type="protein sequence ID" value="THH17278.1"/>
    <property type="molecule type" value="Genomic_DNA"/>
</dbReference>
<organism evidence="1 2">
    <name type="scientific">Antrodiella citrinella</name>
    <dbReference type="NCBI Taxonomy" id="2447956"/>
    <lineage>
        <taxon>Eukaryota</taxon>
        <taxon>Fungi</taxon>
        <taxon>Dikarya</taxon>
        <taxon>Basidiomycota</taxon>
        <taxon>Agaricomycotina</taxon>
        <taxon>Agaricomycetes</taxon>
        <taxon>Polyporales</taxon>
        <taxon>Steccherinaceae</taxon>
        <taxon>Antrodiella</taxon>
    </lineage>
</organism>
<sequence length="141" mass="16150">MHVAQVPVRETPAKIPKPIGESGRPGRMGYTLKKALNWPGRRYTDVMKTVKTIVVRDMKCVSYTRQPLSVLKRLRDEVLAKHPFLAEYEDLWLIDDSTRATLKIHITTCKIAENRKISHECRDELAALRAEEDENGDGHEV</sequence>
<keyword evidence="2" id="KW-1185">Reference proteome</keyword>
<comment type="caution">
    <text evidence="1">The sequence shown here is derived from an EMBL/GenBank/DDBJ whole genome shotgun (WGS) entry which is preliminary data.</text>
</comment>
<name>A0A4S4LZ70_9APHY</name>
<accession>A0A4S4LZ70</accession>
<evidence type="ECO:0000313" key="2">
    <source>
        <dbReference type="Proteomes" id="UP000308730"/>
    </source>
</evidence>
<protein>
    <submittedName>
        <fullName evidence="1">Uncharacterized protein</fullName>
    </submittedName>
</protein>
<reference evidence="1 2" key="1">
    <citation type="submission" date="2019-02" db="EMBL/GenBank/DDBJ databases">
        <title>Genome sequencing of the rare red list fungi Antrodiella citrinella (Flaviporus citrinellus).</title>
        <authorList>
            <person name="Buettner E."/>
            <person name="Kellner H."/>
        </authorList>
    </citation>
    <scope>NUCLEOTIDE SEQUENCE [LARGE SCALE GENOMIC DNA]</scope>
    <source>
        <strain evidence="1 2">DSM 108506</strain>
    </source>
</reference>
<dbReference type="AlphaFoldDB" id="A0A4S4LZ70"/>
<dbReference type="OrthoDB" id="2757765at2759"/>
<evidence type="ECO:0000313" key="1">
    <source>
        <dbReference type="EMBL" id="THH17278.1"/>
    </source>
</evidence>
<gene>
    <name evidence="1" type="ORF">EUX98_g9162</name>
</gene>
<proteinExistence type="predicted"/>